<feature type="transmembrane region" description="Helical" evidence="1">
    <location>
        <begin position="374"/>
        <end position="397"/>
    </location>
</feature>
<dbReference type="OrthoDB" id="7010242at2"/>
<dbReference type="KEGG" id="rgr:FZ934_05800"/>
<feature type="transmembrane region" description="Helical" evidence="1">
    <location>
        <begin position="252"/>
        <end position="280"/>
    </location>
</feature>
<keyword evidence="1" id="KW-1133">Transmembrane helix</keyword>
<sequence>MSLEPIGVFTIVAGVCCLLLGYPAAAMVFVVMTVFGAAAAIVAGAANIQPAHLFLLFFAVATLSWRKNAMTAMQALRPGQPAFWLACLVVYGAASGFFSPRLLAGATQIIPVGTSEYPATGGTVPLGPVSSNLTQAIYLVADLICFVIIVSAASTRRGFAAITTGLVAYAFANVLFALLDIATDATGTQAIMQFMRNAQYALHDSETIAGMKRIIGSWPEASSFAGATLGAFGFTATMWLCGRVPHWTGPLALASLVLIFLSTSSTGLVAAPLCLVLLYLTALARSGVGGGSLRSSAVAFIAPQILAVAILVVLLNDDIYRTLYDYVDLLILSKSGTASGVERASWNAYGLQNFVDSWGLGVGLGTARTSSFPLALLSNVGIPGAVFFALFAFGAIGRRRGTDRSVPSDIRLSARNGSLCLLVGALVSGALVDLGLLFFVFAGLASVEPERHEPMLAGDGRR</sequence>
<keyword evidence="3" id="KW-1185">Reference proteome</keyword>
<dbReference type="AlphaFoldDB" id="A0A5Q0C275"/>
<keyword evidence="1" id="KW-0472">Membrane</keyword>
<protein>
    <recommendedName>
        <fullName evidence="4">Integral cytoplasmic membrane protein</fullName>
    </recommendedName>
</protein>
<gene>
    <name evidence="2" type="ORF">FZ934_05800</name>
</gene>
<feature type="transmembrane region" description="Helical" evidence="1">
    <location>
        <begin position="81"/>
        <end position="98"/>
    </location>
</feature>
<feature type="transmembrane region" description="Helical" evidence="1">
    <location>
        <begin position="159"/>
        <end position="179"/>
    </location>
</feature>
<feature type="transmembrane region" description="Helical" evidence="1">
    <location>
        <begin position="136"/>
        <end position="153"/>
    </location>
</feature>
<organism evidence="2 3">
    <name type="scientific">Rhizobium grahamii</name>
    <dbReference type="NCBI Taxonomy" id="1120045"/>
    <lineage>
        <taxon>Bacteria</taxon>
        <taxon>Pseudomonadati</taxon>
        <taxon>Pseudomonadota</taxon>
        <taxon>Alphaproteobacteria</taxon>
        <taxon>Hyphomicrobiales</taxon>
        <taxon>Rhizobiaceae</taxon>
        <taxon>Rhizobium/Agrobacterium group</taxon>
        <taxon>Rhizobium</taxon>
    </lineage>
</organism>
<reference evidence="2 3" key="1">
    <citation type="submission" date="2019-08" db="EMBL/GenBank/DDBJ databases">
        <title>Prosopis cineraria nodule microbiome.</title>
        <authorList>
            <person name="Ali R."/>
            <person name="Chaluvadi S.R."/>
            <person name="Wang X."/>
        </authorList>
    </citation>
    <scope>NUCLEOTIDE SEQUENCE [LARGE SCALE GENOMIC DNA]</scope>
    <source>
        <strain evidence="2 3">BG7</strain>
    </source>
</reference>
<dbReference type="Proteomes" id="UP000326881">
    <property type="component" value="Chromosome"/>
</dbReference>
<evidence type="ECO:0008006" key="4">
    <source>
        <dbReference type="Google" id="ProtNLM"/>
    </source>
</evidence>
<evidence type="ECO:0000313" key="2">
    <source>
        <dbReference type="EMBL" id="QFY59986.1"/>
    </source>
</evidence>
<feature type="transmembrane region" description="Helical" evidence="1">
    <location>
        <begin position="418"/>
        <end position="445"/>
    </location>
</feature>
<keyword evidence="1" id="KW-0812">Transmembrane</keyword>
<feature type="transmembrane region" description="Helical" evidence="1">
    <location>
        <begin position="292"/>
        <end position="315"/>
    </location>
</feature>
<feature type="transmembrane region" description="Helical" evidence="1">
    <location>
        <begin position="6"/>
        <end position="31"/>
    </location>
</feature>
<name>A0A5Q0C275_9HYPH</name>
<evidence type="ECO:0000313" key="3">
    <source>
        <dbReference type="Proteomes" id="UP000326881"/>
    </source>
</evidence>
<dbReference type="RefSeq" id="WP_153270281.1">
    <property type="nucleotide sequence ID" value="NZ_CP043498.1"/>
</dbReference>
<proteinExistence type="predicted"/>
<dbReference type="EMBL" id="CP043498">
    <property type="protein sequence ID" value="QFY59986.1"/>
    <property type="molecule type" value="Genomic_DNA"/>
</dbReference>
<feature type="transmembrane region" description="Helical" evidence="1">
    <location>
        <begin position="38"/>
        <end position="61"/>
    </location>
</feature>
<accession>A0A5Q0C275</accession>
<evidence type="ECO:0000256" key="1">
    <source>
        <dbReference type="SAM" id="Phobius"/>
    </source>
</evidence>